<dbReference type="AlphaFoldDB" id="A0A917VB50"/>
<dbReference type="SUPFAM" id="SSF51735">
    <property type="entry name" value="NAD(P)-binding Rossmann-fold domains"/>
    <property type="match status" value="1"/>
</dbReference>
<dbReference type="PRINTS" id="PR00081">
    <property type="entry name" value="GDHRDH"/>
</dbReference>
<dbReference type="InterPro" id="IPR050259">
    <property type="entry name" value="SDR"/>
</dbReference>
<dbReference type="GO" id="GO:0032787">
    <property type="term" value="P:monocarboxylic acid metabolic process"/>
    <property type="evidence" value="ECO:0007669"/>
    <property type="project" value="UniProtKB-ARBA"/>
</dbReference>
<evidence type="ECO:0000313" key="3">
    <source>
        <dbReference type="EMBL" id="GGK60182.1"/>
    </source>
</evidence>
<protein>
    <submittedName>
        <fullName evidence="3">Pyridoxal 4-dehydrogenase</fullName>
    </submittedName>
</protein>
<name>A0A917VB50_9ACTN</name>
<dbReference type="PANTHER" id="PTHR42879:SF2">
    <property type="entry name" value="3-OXOACYL-[ACYL-CARRIER-PROTEIN] REDUCTASE FABG"/>
    <property type="match status" value="1"/>
</dbReference>
<dbReference type="PROSITE" id="PS00061">
    <property type="entry name" value="ADH_SHORT"/>
    <property type="match status" value="1"/>
</dbReference>
<dbReference type="InterPro" id="IPR020904">
    <property type="entry name" value="Sc_DH/Rdtase_CS"/>
</dbReference>
<evidence type="ECO:0000256" key="1">
    <source>
        <dbReference type="ARBA" id="ARBA00006484"/>
    </source>
</evidence>
<evidence type="ECO:0000256" key="2">
    <source>
        <dbReference type="ARBA" id="ARBA00023002"/>
    </source>
</evidence>
<reference evidence="3" key="1">
    <citation type="journal article" date="2014" name="Int. J. Syst. Evol. Microbiol.">
        <title>Complete genome sequence of Corynebacterium casei LMG S-19264T (=DSM 44701T), isolated from a smear-ripened cheese.</title>
        <authorList>
            <consortium name="US DOE Joint Genome Institute (JGI-PGF)"/>
            <person name="Walter F."/>
            <person name="Albersmeier A."/>
            <person name="Kalinowski J."/>
            <person name="Ruckert C."/>
        </authorList>
    </citation>
    <scope>NUCLEOTIDE SEQUENCE</scope>
    <source>
        <strain evidence="3">JCM 3035</strain>
    </source>
</reference>
<accession>A0A917VB50</accession>
<dbReference type="Pfam" id="PF13561">
    <property type="entry name" value="adh_short_C2"/>
    <property type="match status" value="1"/>
</dbReference>
<dbReference type="EMBL" id="BMPQ01000004">
    <property type="protein sequence ID" value="GGK60182.1"/>
    <property type="molecule type" value="Genomic_DNA"/>
</dbReference>
<keyword evidence="4" id="KW-1185">Reference proteome</keyword>
<gene>
    <name evidence="3" type="ORF">GCM10010094_20690</name>
</gene>
<dbReference type="Gene3D" id="3.40.50.720">
    <property type="entry name" value="NAD(P)-binding Rossmann-like Domain"/>
    <property type="match status" value="1"/>
</dbReference>
<dbReference type="PANTHER" id="PTHR42879">
    <property type="entry name" value="3-OXOACYL-(ACYL-CARRIER-PROTEIN) REDUCTASE"/>
    <property type="match status" value="1"/>
</dbReference>
<dbReference type="GO" id="GO:0016491">
    <property type="term" value="F:oxidoreductase activity"/>
    <property type="evidence" value="ECO:0007669"/>
    <property type="project" value="UniProtKB-KW"/>
</dbReference>
<keyword evidence="2" id="KW-0560">Oxidoreductase</keyword>
<dbReference type="PRINTS" id="PR00080">
    <property type="entry name" value="SDRFAMILY"/>
</dbReference>
<comment type="caution">
    <text evidence="3">The sequence shown here is derived from an EMBL/GenBank/DDBJ whole genome shotgun (WGS) entry which is preliminary data.</text>
</comment>
<dbReference type="InterPro" id="IPR002347">
    <property type="entry name" value="SDR_fam"/>
</dbReference>
<proteinExistence type="inferred from homology"/>
<dbReference type="FunFam" id="3.40.50.720:FF:000084">
    <property type="entry name" value="Short-chain dehydrogenase reductase"/>
    <property type="match status" value="1"/>
</dbReference>
<dbReference type="Proteomes" id="UP000637788">
    <property type="component" value="Unassembled WGS sequence"/>
</dbReference>
<dbReference type="CDD" id="cd05233">
    <property type="entry name" value="SDR_c"/>
    <property type="match status" value="1"/>
</dbReference>
<evidence type="ECO:0000313" key="4">
    <source>
        <dbReference type="Proteomes" id="UP000637788"/>
    </source>
</evidence>
<dbReference type="InterPro" id="IPR036291">
    <property type="entry name" value="NAD(P)-bd_dom_sf"/>
</dbReference>
<reference evidence="3" key="2">
    <citation type="submission" date="2020-09" db="EMBL/GenBank/DDBJ databases">
        <authorList>
            <person name="Sun Q."/>
            <person name="Ohkuma M."/>
        </authorList>
    </citation>
    <scope>NUCLEOTIDE SEQUENCE</scope>
    <source>
        <strain evidence="3">JCM 3035</strain>
    </source>
</reference>
<dbReference type="RefSeq" id="WP_246567534.1">
    <property type="nucleotide sequence ID" value="NZ_BMPQ01000004.1"/>
</dbReference>
<sequence>MAGRLAGKIAVVTGGSAGIGQEIARKLSSEGADIAVADVDAADDTQGFVEGNGRRFFSTKVDVSDEAQVNAFAAEVRDALGRVDIVVNNAGIVPFADIDDVTFEQWNKVFAVNVNGAFLTVKAFLEDLKQSDAGRVINITSGSYWTSPPPFVAYVSSKGALNGFTSVLAANLAKHDVTVNAVAPGLVPTAKALQSAGEQFFDMTVQMQNLKRRQTTADVSNTVAFLAGDEAAFITGQILAVDGGLTRR</sequence>
<comment type="similarity">
    <text evidence="1">Belongs to the short-chain dehydrogenases/reductases (SDR) family.</text>
</comment>
<organism evidence="3 4">
    <name type="scientific">Streptomyces flaveus</name>
    <dbReference type="NCBI Taxonomy" id="66370"/>
    <lineage>
        <taxon>Bacteria</taxon>
        <taxon>Bacillati</taxon>
        <taxon>Actinomycetota</taxon>
        <taxon>Actinomycetes</taxon>
        <taxon>Kitasatosporales</taxon>
        <taxon>Streptomycetaceae</taxon>
        <taxon>Streptomyces</taxon>
        <taxon>Streptomyces aurantiacus group</taxon>
    </lineage>
</organism>